<sequence>MNQFRSYRWNLTASAARPNPQGSYHYGKINITRTLKIVNTRSQVDGKLRFSLNGISHANAETPFKLAEYFGVGEKVFKYDLMSDEPSNTDKAHRPSLSKLMDRGDDNSRQLWNVEPEIRYVGEILLRTTALH</sequence>
<feature type="region of interest" description="Disordered" evidence="1">
    <location>
        <begin position="83"/>
        <end position="102"/>
    </location>
</feature>
<dbReference type="OrthoDB" id="1739161at2759"/>
<dbReference type="STRING" id="33114.A0A2G2UUW9"/>
<dbReference type="Proteomes" id="UP000224567">
    <property type="component" value="Unassembled WGS sequence"/>
</dbReference>
<proteinExistence type="predicted"/>
<name>A0A2G2UUW9_CAPBA</name>
<dbReference type="AlphaFoldDB" id="A0A2G2UUW9"/>
<evidence type="ECO:0000256" key="1">
    <source>
        <dbReference type="SAM" id="MobiDB-lite"/>
    </source>
</evidence>
<dbReference type="Gene3D" id="2.60.40.420">
    <property type="entry name" value="Cupredoxins - blue copper proteins"/>
    <property type="match status" value="1"/>
</dbReference>
<comment type="caution">
    <text evidence="2">The sequence shown here is derived from an EMBL/GenBank/DDBJ whole genome shotgun (WGS) entry which is preliminary data.</text>
</comment>
<gene>
    <name evidence="2" type="ORF">CQW23_35752</name>
</gene>
<evidence type="ECO:0000313" key="2">
    <source>
        <dbReference type="EMBL" id="PHT24535.1"/>
    </source>
</evidence>
<reference evidence="3" key="2">
    <citation type="journal article" date="2017" name="J. Anim. Genet.">
        <title>Multiple reference genome sequences of hot pepper reveal the massive evolution of plant disease resistance genes by retroduplication.</title>
        <authorList>
            <person name="Kim S."/>
            <person name="Park J."/>
            <person name="Yeom S.-I."/>
            <person name="Kim Y.-M."/>
            <person name="Seo E."/>
            <person name="Kim K.-T."/>
            <person name="Kim M.-S."/>
            <person name="Lee J.M."/>
            <person name="Cheong K."/>
            <person name="Shin H.-S."/>
            <person name="Kim S.-B."/>
            <person name="Han K."/>
            <person name="Lee J."/>
            <person name="Park M."/>
            <person name="Lee H.-A."/>
            <person name="Lee H.-Y."/>
            <person name="Lee Y."/>
            <person name="Oh S."/>
            <person name="Lee J.H."/>
            <person name="Choi E."/>
            <person name="Choi E."/>
            <person name="Lee S.E."/>
            <person name="Jeon J."/>
            <person name="Kim H."/>
            <person name="Choi G."/>
            <person name="Song H."/>
            <person name="Lee J."/>
            <person name="Lee S.-C."/>
            <person name="Kwon J.-K."/>
            <person name="Lee H.-Y."/>
            <person name="Koo N."/>
            <person name="Hong Y."/>
            <person name="Kim R.W."/>
            <person name="Kang W.-H."/>
            <person name="Huh J.H."/>
            <person name="Kang B.-C."/>
            <person name="Yang T.-J."/>
            <person name="Lee Y.-H."/>
            <person name="Bennetzen J.L."/>
            <person name="Choi D."/>
        </authorList>
    </citation>
    <scope>NUCLEOTIDE SEQUENCE [LARGE SCALE GENOMIC DNA]</scope>
    <source>
        <strain evidence="3">cv. PBC81</strain>
    </source>
</reference>
<evidence type="ECO:0000313" key="3">
    <source>
        <dbReference type="Proteomes" id="UP000224567"/>
    </source>
</evidence>
<protein>
    <submittedName>
        <fullName evidence="2">L-ascorbate oxidase-like protein</fullName>
    </submittedName>
</protein>
<reference evidence="2 3" key="1">
    <citation type="journal article" date="2017" name="Genome Biol.">
        <title>New reference genome sequences of hot pepper reveal the massive evolution of plant disease-resistance genes by retroduplication.</title>
        <authorList>
            <person name="Kim S."/>
            <person name="Park J."/>
            <person name="Yeom S.I."/>
            <person name="Kim Y.M."/>
            <person name="Seo E."/>
            <person name="Kim K.T."/>
            <person name="Kim M.S."/>
            <person name="Lee J.M."/>
            <person name="Cheong K."/>
            <person name="Shin H.S."/>
            <person name="Kim S.B."/>
            <person name="Han K."/>
            <person name="Lee J."/>
            <person name="Park M."/>
            <person name="Lee H.A."/>
            <person name="Lee H.Y."/>
            <person name="Lee Y."/>
            <person name="Oh S."/>
            <person name="Lee J.H."/>
            <person name="Choi E."/>
            <person name="Choi E."/>
            <person name="Lee S.E."/>
            <person name="Jeon J."/>
            <person name="Kim H."/>
            <person name="Choi G."/>
            <person name="Song H."/>
            <person name="Lee J."/>
            <person name="Lee S.C."/>
            <person name="Kwon J.K."/>
            <person name="Lee H.Y."/>
            <person name="Koo N."/>
            <person name="Hong Y."/>
            <person name="Kim R.W."/>
            <person name="Kang W.H."/>
            <person name="Huh J.H."/>
            <person name="Kang B.C."/>
            <person name="Yang T.J."/>
            <person name="Lee Y.H."/>
            <person name="Bennetzen J.L."/>
            <person name="Choi D."/>
        </authorList>
    </citation>
    <scope>NUCLEOTIDE SEQUENCE [LARGE SCALE GENOMIC DNA]</scope>
    <source>
        <strain evidence="3">cv. PBC81</strain>
    </source>
</reference>
<keyword evidence="3" id="KW-1185">Reference proteome</keyword>
<dbReference type="EMBL" id="MLFT02013515">
    <property type="protein sequence ID" value="PHT24535.1"/>
    <property type="molecule type" value="Genomic_DNA"/>
</dbReference>
<accession>A0A2G2UUW9</accession>
<organism evidence="2 3">
    <name type="scientific">Capsicum baccatum</name>
    <name type="common">Peruvian pepper</name>
    <dbReference type="NCBI Taxonomy" id="33114"/>
    <lineage>
        <taxon>Eukaryota</taxon>
        <taxon>Viridiplantae</taxon>
        <taxon>Streptophyta</taxon>
        <taxon>Embryophyta</taxon>
        <taxon>Tracheophyta</taxon>
        <taxon>Spermatophyta</taxon>
        <taxon>Magnoliopsida</taxon>
        <taxon>eudicotyledons</taxon>
        <taxon>Gunneridae</taxon>
        <taxon>Pentapetalae</taxon>
        <taxon>asterids</taxon>
        <taxon>lamiids</taxon>
        <taxon>Solanales</taxon>
        <taxon>Solanaceae</taxon>
        <taxon>Solanoideae</taxon>
        <taxon>Capsiceae</taxon>
        <taxon>Capsicum</taxon>
    </lineage>
</organism>
<dbReference type="InterPro" id="IPR008972">
    <property type="entry name" value="Cupredoxin"/>
</dbReference>